<keyword evidence="1" id="KW-1133">Transmembrane helix</keyword>
<keyword evidence="3" id="KW-1185">Reference proteome</keyword>
<accession>A0AAV3UEV2</accession>
<protein>
    <submittedName>
        <fullName evidence="2">Uncharacterized protein</fullName>
    </submittedName>
</protein>
<evidence type="ECO:0000256" key="1">
    <source>
        <dbReference type="SAM" id="Phobius"/>
    </source>
</evidence>
<evidence type="ECO:0000313" key="3">
    <source>
        <dbReference type="Proteomes" id="UP001501729"/>
    </source>
</evidence>
<evidence type="ECO:0000313" key="2">
    <source>
        <dbReference type="EMBL" id="GAA5045575.1"/>
    </source>
</evidence>
<feature type="transmembrane region" description="Helical" evidence="1">
    <location>
        <begin position="20"/>
        <end position="41"/>
    </location>
</feature>
<name>A0AAV3UEV2_9EURY</name>
<dbReference type="Proteomes" id="UP001501729">
    <property type="component" value="Unassembled WGS sequence"/>
</dbReference>
<comment type="caution">
    <text evidence="2">The sequence shown here is derived from an EMBL/GenBank/DDBJ whole genome shotgun (WGS) entry which is preliminary data.</text>
</comment>
<gene>
    <name evidence="2" type="ORF">GCM10025751_13710</name>
</gene>
<organism evidence="2 3">
    <name type="scientific">Haladaptatus pallidirubidus</name>
    <dbReference type="NCBI Taxonomy" id="1008152"/>
    <lineage>
        <taxon>Archaea</taxon>
        <taxon>Methanobacteriati</taxon>
        <taxon>Methanobacteriota</taxon>
        <taxon>Stenosarchaea group</taxon>
        <taxon>Halobacteria</taxon>
        <taxon>Halobacteriales</taxon>
        <taxon>Haladaptataceae</taxon>
        <taxon>Haladaptatus</taxon>
    </lineage>
</organism>
<keyword evidence="1" id="KW-0812">Transmembrane</keyword>
<dbReference type="GeneID" id="68611957"/>
<dbReference type="EMBL" id="BAABKX010000001">
    <property type="protein sequence ID" value="GAA5045575.1"/>
    <property type="molecule type" value="Genomic_DNA"/>
</dbReference>
<dbReference type="AlphaFoldDB" id="A0AAV3UEV2"/>
<dbReference type="RefSeq" id="WP_227776155.1">
    <property type="nucleotide sequence ID" value="NZ_BAABKX010000001.1"/>
</dbReference>
<keyword evidence="1" id="KW-0472">Membrane</keyword>
<sequence>MATAPSDEDAPITDSWAYHVLRFLKLLLTVVTLFVAVWKGLNGALQW</sequence>
<reference evidence="2 3" key="1">
    <citation type="journal article" date="2019" name="Int. J. Syst. Evol. Microbiol.">
        <title>The Global Catalogue of Microorganisms (GCM) 10K type strain sequencing project: providing services to taxonomists for standard genome sequencing and annotation.</title>
        <authorList>
            <consortium name="The Broad Institute Genomics Platform"/>
            <consortium name="The Broad Institute Genome Sequencing Center for Infectious Disease"/>
            <person name="Wu L."/>
            <person name="Ma J."/>
        </authorList>
    </citation>
    <scope>NUCLEOTIDE SEQUENCE [LARGE SCALE GENOMIC DNA]</scope>
    <source>
        <strain evidence="2 3">JCM 17504</strain>
    </source>
</reference>
<proteinExistence type="predicted"/>